<dbReference type="InterPro" id="IPR036812">
    <property type="entry name" value="NAD(P)_OxRdtase_dom_sf"/>
</dbReference>
<feature type="site" description="Lowers pKa of active site Tyr" evidence="6">
    <location>
        <position position="89"/>
    </location>
</feature>
<evidence type="ECO:0000256" key="6">
    <source>
        <dbReference type="PIRSR" id="PIRSR000097-3"/>
    </source>
</evidence>
<dbReference type="Pfam" id="PF00248">
    <property type="entry name" value="Aldo_ket_red"/>
    <property type="match status" value="1"/>
</dbReference>
<dbReference type="InterPro" id="IPR023210">
    <property type="entry name" value="NADP_OxRdtase_dom"/>
</dbReference>
<dbReference type="PIRSF" id="PIRSF000097">
    <property type="entry name" value="AKR"/>
    <property type="match status" value="1"/>
</dbReference>
<dbReference type="EMBL" id="LNIX01000028">
    <property type="protein sequence ID" value="OXA41725.1"/>
    <property type="molecule type" value="Genomic_DNA"/>
</dbReference>
<sequence length="322" mass="36721">MSNIVIEGKSKTKFITMNNGLKMPLVGLGSWQSDNPEEIELALEKALEAGYRHFDTATLYKNEDSLGKVFRRWLDQGKVKREELFIVTKLPWNAMRPDLVEKFLKSSLARLQVKYVDLYLTHWPIGLIYTSDDDLIPMKDGKIMYDKTTDIEAVWKAMEAQVDAGLAKSIGISNYNIKQVERIMKMARIPPANQQVEVQTYFQNKALRQVCEKYNISVCAYGPLGSPGRKTYSFTGIEFNIPDLMDDPVVKDIAKKHSKTPGQILLKFLVQQNIAVIPKSTNPERLKMNINIFDFELTQVDMRRLEGLDKGEAGRSFPGFTE</sequence>
<evidence type="ECO:0000256" key="2">
    <source>
        <dbReference type="ARBA" id="ARBA00022857"/>
    </source>
</evidence>
<dbReference type="InterPro" id="IPR018170">
    <property type="entry name" value="Aldo/ket_reductase_CS"/>
</dbReference>
<evidence type="ECO:0000256" key="3">
    <source>
        <dbReference type="ARBA" id="ARBA00023002"/>
    </source>
</evidence>
<feature type="domain" description="NADP-dependent oxidoreductase" evidence="7">
    <location>
        <begin position="27"/>
        <end position="309"/>
    </location>
</feature>
<evidence type="ECO:0000256" key="4">
    <source>
        <dbReference type="PIRSR" id="PIRSR000097-1"/>
    </source>
</evidence>
<dbReference type="PANTHER" id="PTHR11732">
    <property type="entry name" value="ALDO/KETO REDUCTASE"/>
    <property type="match status" value="1"/>
</dbReference>
<keyword evidence="3" id="KW-0560">Oxidoreductase</keyword>
<protein>
    <submittedName>
        <fullName evidence="8">Alcohol dehydrogenase [NADP(+)] A</fullName>
    </submittedName>
</protein>
<feature type="binding site" evidence="5">
    <location>
        <position position="122"/>
    </location>
    <ligand>
        <name>substrate</name>
    </ligand>
</feature>
<evidence type="ECO:0000256" key="5">
    <source>
        <dbReference type="PIRSR" id="PIRSR000097-2"/>
    </source>
</evidence>
<dbReference type="PROSITE" id="PS00062">
    <property type="entry name" value="ALDOKETO_REDUCTASE_2"/>
    <property type="match status" value="1"/>
</dbReference>
<dbReference type="STRING" id="158441.A0A226D846"/>
<dbReference type="GO" id="GO:0016491">
    <property type="term" value="F:oxidoreductase activity"/>
    <property type="evidence" value="ECO:0007669"/>
    <property type="project" value="UniProtKB-KW"/>
</dbReference>
<evidence type="ECO:0000259" key="7">
    <source>
        <dbReference type="Pfam" id="PF00248"/>
    </source>
</evidence>
<keyword evidence="9" id="KW-1185">Reference proteome</keyword>
<organism evidence="8 9">
    <name type="scientific">Folsomia candida</name>
    <name type="common">Springtail</name>
    <dbReference type="NCBI Taxonomy" id="158441"/>
    <lineage>
        <taxon>Eukaryota</taxon>
        <taxon>Metazoa</taxon>
        <taxon>Ecdysozoa</taxon>
        <taxon>Arthropoda</taxon>
        <taxon>Hexapoda</taxon>
        <taxon>Collembola</taxon>
        <taxon>Entomobryomorpha</taxon>
        <taxon>Isotomoidea</taxon>
        <taxon>Isotomidae</taxon>
        <taxon>Proisotominae</taxon>
        <taxon>Folsomia</taxon>
    </lineage>
</organism>
<dbReference type="AlphaFoldDB" id="A0A226D846"/>
<dbReference type="PROSITE" id="PS00798">
    <property type="entry name" value="ALDOKETO_REDUCTASE_1"/>
    <property type="match status" value="1"/>
</dbReference>
<dbReference type="SUPFAM" id="SSF51430">
    <property type="entry name" value="NAD(P)-linked oxidoreductase"/>
    <property type="match status" value="1"/>
</dbReference>
<gene>
    <name evidence="8" type="ORF">Fcan01_23567</name>
</gene>
<dbReference type="PRINTS" id="PR00069">
    <property type="entry name" value="ALDKETRDTASE"/>
</dbReference>
<feature type="active site" description="Proton donor" evidence="4">
    <location>
        <position position="60"/>
    </location>
</feature>
<evidence type="ECO:0000256" key="1">
    <source>
        <dbReference type="ARBA" id="ARBA00007905"/>
    </source>
</evidence>
<evidence type="ECO:0000313" key="8">
    <source>
        <dbReference type="EMBL" id="OXA41725.1"/>
    </source>
</evidence>
<comment type="caution">
    <text evidence="8">The sequence shown here is derived from an EMBL/GenBank/DDBJ whole genome shotgun (WGS) entry which is preliminary data.</text>
</comment>
<dbReference type="OrthoDB" id="416253at2759"/>
<name>A0A226D846_FOLCA</name>
<keyword evidence="2" id="KW-0521">NADP</keyword>
<dbReference type="Gene3D" id="3.20.20.100">
    <property type="entry name" value="NADP-dependent oxidoreductase domain"/>
    <property type="match status" value="1"/>
</dbReference>
<dbReference type="Proteomes" id="UP000198287">
    <property type="component" value="Unassembled WGS sequence"/>
</dbReference>
<dbReference type="InterPro" id="IPR020471">
    <property type="entry name" value="AKR"/>
</dbReference>
<reference evidence="8 9" key="1">
    <citation type="submission" date="2015-12" db="EMBL/GenBank/DDBJ databases">
        <title>The genome of Folsomia candida.</title>
        <authorList>
            <person name="Faddeeva A."/>
            <person name="Derks M.F."/>
            <person name="Anvar Y."/>
            <person name="Smit S."/>
            <person name="Van Straalen N."/>
            <person name="Roelofs D."/>
        </authorList>
    </citation>
    <scope>NUCLEOTIDE SEQUENCE [LARGE SCALE GENOMIC DNA]</scope>
    <source>
        <strain evidence="8 9">VU population</strain>
        <tissue evidence="8">Whole body</tissue>
    </source>
</reference>
<evidence type="ECO:0000313" key="9">
    <source>
        <dbReference type="Proteomes" id="UP000198287"/>
    </source>
</evidence>
<proteinExistence type="inferred from homology"/>
<dbReference type="FunFam" id="3.20.20.100:FF:000006">
    <property type="entry name" value="Aldo-keto reductase family 1 member A1"/>
    <property type="match status" value="1"/>
</dbReference>
<dbReference type="OMA" id="TYGNEEA"/>
<comment type="similarity">
    <text evidence="1">Belongs to the aldo/keto reductase family.</text>
</comment>
<accession>A0A226D846</accession>